<dbReference type="Proteomes" id="UP000188219">
    <property type="component" value="Chromosome"/>
</dbReference>
<evidence type="ECO:0000313" key="1">
    <source>
        <dbReference type="EMBL" id="AQQ66658.1"/>
    </source>
</evidence>
<dbReference type="KEGG" id="maga:Mag101_02585"/>
<proteinExistence type="predicted"/>
<dbReference type="STRING" id="260552.Mag101_02585"/>
<dbReference type="AlphaFoldDB" id="A0A1Q2M279"/>
<sequence length="304" mass="33708">MLIVWRFVDGNRAHEKQSAALVSGLGELLGVESVRYCNIDCSRFRWWRAGALQRALEDAGAMAFGRPDFLVGAGHRCHFPLVAARRKFGGRSVVIMRPSLPISWFDFAIIPEHDRPPPLPNVLIIRGALSGPLPVRPFQAASGLILLGGPSKHFSWDPVALDRDIKQLAMSSINWTLTDSRRTPEFAMSKLSQPSFSTVPWRECPDDWLEQKLASVGHVWVTRDSISMVFEALQSRARVGVLGLPSRTPKNKVNLAIQRLVDEGVVSDLPREAQIFSSAPRQPLNQYRAIAAALLSRCGMGLLQ</sequence>
<name>A0A1Q2M279_9GAMM</name>
<evidence type="ECO:0008006" key="3">
    <source>
        <dbReference type="Google" id="ProtNLM"/>
    </source>
</evidence>
<evidence type="ECO:0000313" key="2">
    <source>
        <dbReference type="Proteomes" id="UP000188219"/>
    </source>
</evidence>
<keyword evidence="2" id="KW-1185">Reference proteome</keyword>
<dbReference type="EMBL" id="CP019650">
    <property type="protein sequence ID" value="AQQ66658.1"/>
    <property type="molecule type" value="Genomic_DNA"/>
</dbReference>
<dbReference type="OrthoDB" id="1865at2"/>
<organism evidence="1 2">
    <name type="scientific">Microbulbifer agarilyticus</name>
    <dbReference type="NCBI Taxonomy" id="260552"/>
    <lineage>
        <taxon>Bacteria</taxon>
        <taxon>Pseudomonadati</taxon>
        <taxon>Pseudomonadota</taxon>
        <taxon>Gammaproteobacteria</taxon>
        <taxon>Cellvibrionales</taxon>
        <taxon>Microbulbiferaceae</taxon>
        <taxon>Microbulbifer</taxon>
    </lineage>
</organism>
<accession>A0A1Q2M279</accession>
<dbReference type="Pfam" id="PF06258">
    <property type="entry name" value="Mito_fiss_Elm1"/>
    <property type="match status" value="1"/>
</dbReference>
<gene>
    <name evidence="1" type="ORF">Mag101_02585</name>
</gene>
<reference evidence="1" key="1">
    <citation type="submission" date="2017-02" db="EMBL/GenBank/DDBJ databases">
        <title>Genome of Microbulbifer agarilyticus GP101.</title>
        <authorList>
            <person name="Jung J."/>
            <person name="Bae S.S."/>
            <person name="Baek K."/>
        </authorList>
    </citation>
    <scope>NUCLEOTIDE SEQUENCE [LARGE SCALE GENOMIC DNA]</scope>
    <source>
        <strain evidence="1">GP101</strain>
    </source>
</reference>
<protein>
    <recommendedName>
        <fullName evidence="3">Nucleoside-diphosphate sugar epimerase</fullName>
    </recommendedName>
</protein>
<dbReference type="InterPro" id="IPR009367">
    <property type="entry name" value="Elm1-like"/>
</dbReference>